<reference evidence="2 3" key="1">
    <citation type="submission" date="2020-02" db="EMBL/GenBank/DDBJ databases">
        <title>Whole Genome Shotgun Sequence of Streptomyces sp. strain CWH03.</title>
        <authorList>
            <person name="Dohra H."/>
            <person name="Kodani S."/>
            <person name="Yamamura H."/>
        </authorList>
    </citation>
    <scope>NUCLEOTIDE SEQUENCE [LARGE SCALE GENOMIC DNA]</scope>
    <source>
        <strain evidence="2 3">CWH03</strain>
    </source>
</reference>
<evidence type="ECO:0000313" key="2">
    <source>
        <dbReference type="EMBL" id="GFH35451.1"/>
    </source>
</evidence>
<feature type="compositionally biased region" description="Basic and acidic residues" evidence="1">
    <location>
        <begin position="30"/>
        <end position="50"/>
    </location>
</feature>
<sequence length="62" mass="7195">MGDETLTVDQIRELRRQDGVMGRGYVRQKARPEGHEMTDEEFRAIRDGKKSQPTSDTTEEQQ</sequence>
<organism evidence="2 3">
    <name type="scientific">Streptomyces pacificus</name>
    <dbReference type="NCBI Taxonomy" id="2705029"/>
    <lineage>
        <taxon>Bacteria</taxon>
        <taxon>Bacillati</taxon>
        <taxon>Actinomycetota</taxon>
        <taxon>Actinomycetes</taxon>
        <taxon>Kitasatosporales</taxon>
        <taxon>Streptomycetaceae</taxon>
        <taxon>Streptomyces</taxon>
    </lineage>
</organism>
<dbReference type="AlphaFoldDB" id="A0A6A0ASW4"/>
<dbReference type="Proteomes" id="UP000484988">
    <property type="component" value="Unassembled WGS sequence"/>
</dbReference>
<name>A0A6A0ASW4_9ACTN</name>
<accession>A0A6A0ASW4</accession>
<proteinExistence type="predicted"/>
<evidence type="ECO:0000256" key="1">
    <source>
        <dbReference type="SAM" id="MobiDB-lite"/>
    </source>
</evidence>
<evidence type="ECO:0000313" key="3">
    <source>
        <dbReference type="Proteomes" id="UP000484988"/>
    </source>
</evidence>
<dbReference type="EMBL" id="BLLG01000004">
    <property type="protein sequence ID" value="GFH35451.1"/>
    <property type="molecule type" value="Genomic_DNA"/>
</dbReference>
<feature type="region of interest" description="Disordered" evidence="1">
    <location>
        <begin position="22"/>
        <end position="62"/>
    </location>
</feature>
<gene>
    <name evidence="2" type="ORF">SCWH03_16670</name>
</gene>
<comment type="caution">
    <text evidence="2">The sequence shown here is derived from an EMBL/GenBank/DDBJ whole genome shotgun (WGS) entry which is preliminary data.</text>
</comment>
<protein>
    <submittedName>
        <fullName evidence="2">Uncharacterized protein</fullName>
    </submittedName>
</protein>
<keyword evidence="3" id="KW-1185">Reference proteome</keyword>
<dbReference type="RefSeq" id="WP_173263460.1">
    <property type="nucleotide sequence ID" value="NZ_BLLG01000004.1"/>
</dbReference>